<dbReference type="InterPro" id="IPR029045">
    <property type="entry name" value="ClpP/crotonase-like_dom_sf"/>
</dbReference>
<evidence type="ECO:0000256" key="1">
    <source>
        <dbReference type="SAM" id="MobiDB-lite"/>
    </source>
</evidence>
<keyword evidence="5" id="KW-1185">Reference proteome</keyword>
<evidence type="ECO:0008006" key="6">
    <source>
        <dbReference type="Google" id="ProtNLM"/>
    </source>
</evidence>
<feature type="compositionally biased region" description="Basic and acidic residues" evidence="1">
    <location>
        <begin position="828"/>
        <end position="838"/>
    </location>
</feature>
<feature type="compositionally biased region" description="Low complexity" evidence="1">
    <location>
        <begin position="884"/>
        <end position="893"/>
    </location>
</feature>
<dbReference type="EMBL" id="JARBJD010000250">
    <property type="protein sequence ID" value="KAK2945698.1"/>
    <property type="molecule type" value="Genomic_DNA"/>
</dbReference>
<evidence type="ECO:0000313" key="4">
    <source>
        <dbReference type="EMBL" id="KAK2945698.1"/>
    </source>
</evidence>
<proteinExistence type="predicted"/>
<feature type="compositionally biased region" description="Polar residues" evidence="1">
    <location>
        <begin position="352"/>
        <end position="372"/>
    </location>
</feature>
<dbReference type="PANTHER" id="PTHR37049">
    <property type="entry name" value="PEPTIDASE S41 FAMILY PROTEIN"/>
    <property type="match status" value="1"/>
</dbReference>
<evidence type="ECO:0000256" key="3">
    <source>
        <dbReference type="SAM" id="SignalP"/>
    </source>
</evidence>
<dbReference type="InterPro" id="IPR052766">
    <property type="entry name" value="S41A_metabolite_peptidase"/>
</dbReference>
<keyword evidence="2" id="KW-0812">Transmembrane</keyword>
<keyword evidence="3" id="KW-0732">Signal</keyword>
<feature type="compositionally biased region" description="Polar residues" evidence="1">
    <location>
        <begin position="858"/>
        <end position="879"/>
    </location>
</feature>
<feature type="signal peptide" evidence="3">
    <location>
        <begin position="1"/>
        <end position="16"/>
    </location>
</feature>
<gene>
    <name evidence="4" type="ORF">BLNAU_19367</name>
</gene>
<keyword evidence="2" id="KW-0472">Membrane</keyword>
<comment type="caution">
    <text evidence="4">The sequence shown here is derived from an EMBL/GenBank/DDBJ whole genome shotgun (WGS) entry which is preliminary data.</text>
</comment>
<dbReference type="PANTHER" id="PTHR37049:SF4">
    <property type="entry name" value="RHODANESE DOMAIN-CONTAINING PROTEIN"/>
    <property type="match status" value="1"/>
</dbReference>
<feature type="region of interest" description="Disordered" evidence="1">
    <location>
        <begin position="351"/>
        <end position="380"/>
    </location>
</feature>
<evidence type="ECO:0000313" key="5">
    <source>
        <dbReference type="Proteomes" id="UP001281761"/>
    </source>
</evidence>
<organism evidence="4 5">
    <name type="scientific">Blattamonas nauphoetae</name>
    <dbReference type="NCBI Taxonomy" id="2049346"/>
    <lineage>
        <taxon>Eukaryota</taxon>
        <taxon>Metamonada</taxon>
        <taxon>Preaxostyla</taxon>
        <taxon>Oxymonadida</taxon>
        <taxon>Blattamonas</taxon>
    </lineage>
</organism>
<reference evidence="4 5" key="1">
    <citation type="journal article" date="2022" name="bioRxiv">
        <title>Genomics of Preaxostyla Flagellates Illuminates Evolutionary Transitions and the Path Towards Mitochondrial Loss.</title>
        <authorList>
            <person name="Novak L.V.F."/>
            <person name="Treitli S.C."/>
            <person name="Pyrih J."/>
            <person name="Halakuc P."/>
            <person name="Pipaliya S.V."/>
            <person name="Vacek V."/>
            <person name="Brzon O."/>
            <person name="Soukal P."/>
            <person name="Eme L."/>
            <person name="Dacks J.B."/>
            <person name="Karnkowska A."/>
            <person name="Elias M."/>
            <person name="Hampl V."/>
        </authorList>
    </citation>
    <scope>NUCLEOTIDE SEQUENCE [LARGE SCALE GENOMIC DNA]</scope>
    <source>
        <strain evidence="4">NAU3</strain>
        <tissue evidence="4">Gut</tissue>
    </source>
</reference>
<feature type="transmembrane region" description="Helical" evidence="2">
    <location>
        <begin position="1171"/>
        <end position="1195"/>
    </location>
</feature>
<dbReference type="SUPFAM" id="SSF52096">
    <property type="entry name" value="ClpP/crotonase"/>
    <property type="match status" value="1"/>
</dbReference>
<feature type="region of interest" description="Disordered" evidence="1">
    <location>
        <begin position="555"/>
        <end position="577"/>
    </location>
</feature>
<accession>A0ABQ9X1P5</accession>
<feature type="chain" id="PRO_5046183555" description="Tail specific protease domain-containing protein" evidence="3">
    <location>
        <begin position="17"/>
        <end position="1201"/>
    </location>
</feature>
<feature type="region of interest" description="Disordered" evidence="1">
    <location>
        <begin position="417"/>
        <end position="438"/>
    </location>
</feature>
<protein>
    <recommendedName>
        <fullName evidence="6">Tail specific protease domain-containing protein</fullName>
    </recommendedName>
</protein>
<evidence type="ECO:0000256" key="2">
    <source>
        <dbReference type="SAM" id="Phobius"/>
    </source>
</evidence>
<sequence>MHYALLIAFFVATLSSLPCSYEKGRLYPPSDVLSCFSTLRSPPTEQALVLEAASVILLSYPFADVLLSPPPPFQAYQTNVKEEVSNLKQIAQRAGSVSDFELHTAIHTVFSRLRDGHTQYTLPELFSHFSIVLPFPLRSEIDTSLGAAHQIIRVGKYPPSQKGITEQASLMTGISYSDYEHAIVTKIRWLPQSSSEIQSRVKQNRDKAQDAGEASQGNMLDQLKRFFGLSNQKRGNFQKSEKLDVNIEEWMDAVDALSLWSSTVTSPHFGATGLSLSNQTQFNLALSTFFHLRPLSIYPQSLWEAASYTLQMKVKKREKGEGVGSEDEEEEIIEVTPLVMSNARIEQELSRGMSTQTQTQPQRIAPIQNSPATHPHSKPVEKCRGCCENSKHLFGKNVMSVRGKDCSCSPTTTTALPHEKPMKGLDVTSENSHSREEDEAIFIPKRTCNEETTKDKQIKFGANNGIRIETKNRQRTDSVLLSTEERVDDSDPQNELRLMSGTVNPVVPTEEVKSVLSSFSLPASLRSDSFTPTTTSNLTFPVFSSSPQTDSLVFHTSHHPTDTVNTSTHSSSPPPSQRLKASILLNGDFVKSFLIEKDSLASYFAHLQTKQPSIFRSLSPDDIEGTAAVIQIPSFIASPPSQFEQELLLAIKRLADYHDLGLRSAVHDISNTKKKQGDFKWTKTNLDTTTATPAPTPIRYLILDMRGNGGGYANLAFSILPLLCPQCSFDSSFLMMPAGRVVKSELNAAFFQNGRIFPDRDLFELNWDEAGHEEMWESEQTINRAWKGKDGRGVGEGTKMTGLYRLSLTNGVGQARLKEEAETKLKSIKLEKERRKNESSSAASGGTKTSATRIPTLHSKSPISQFTPTHSNVLSSSRHPPTPLNNTLTSTSSAKYSPIKASPAPQLPHLDPNHFFVLSDGYCFSGCAMTTRILQATGRAKVAVMGGMYGRDKAGHRSVAPSFDPASATGANVIQPTFNAAAAGKITTSFFQMYFDKAMLGQKDYAARVLDKQDVGFPAQFVEMQADVVLPTWRFENAGEAYGLAVRAMIETTKVEAAENGSGAAENFELSLQKTPSVIPSYSTTRVDTGVSAESEKCSTVPNGFGGVRVANNTAAGCGICFCDDGFTLSFLDANISQSFPSSSVSPSPVCARVPYIPLDISQQRAPASPLVLSSASMLIVFIAMIVLLAACCCCKPEFGR</sequence>
<dbReference type="Gene3D" id="3.90.226.10">
    <property type="entry name" value="2-enoyl-CoA Hydratase, Chain A, domain 1"/>
    <property type="match status" value="1"/>
</dbReference>
<feature type="region of interest" description="Disordered" evidence="1">
    <location>
        <begin position="828"/>
        <end position="905"/>
    </location>
</feature>
<feature type="compositionally biased region" description="Low complexity" evidence="1">
    <location>
        <begin position="839"/>
        <end position="852"/>
    </location>
</feature>
<name>A0ABQ9X1P5_9EUKA</name>
<dbReference type="Proteomes" id="UP001281761">
    <property type="component" value="Unassembled WGS sequence"/>
</dbReference>
<keyword evidence="2" id="KW-1133">Transmembrane helix</keyword>